<gene>
    <name evidence="1" type="ORF">PsorP6_015954</name>
</gene>
<dbReference type="Proteomes" id="UP001163321">
    <property type="component" value="Chromosome 10"/>
</dbReference>
<sequence>MGSQQTGCQKRKADANDVARRDVMENPLYRNVTTTNSRPKPHENDCQVNPPTTPEFYDQITDVNLNDFYDFDMYDNYDESDDCAPSSARGVRSPESSYMTQSNNTHGAAMQSYL</sequence>
<protein>
    <submittedName>
        <fullName evidence="1">Uncharacterized protein</fullName>
    </submittedName>
</protein>
<name>A0ACC0WM00_9STRA</name>
<keyword evidence="2" id="KW-1185">Reference proteome</keyword>
<comment type="caution">
    <text evidence="1">The sequence shown here is derived from an EMBL/GenBank/DDBJ whole genome shotgun (WGS) entry which is preliminary data.</text>
</comment>
<proteinExistence type="predicted"/>
<reference evidence="1 2" key="1">
    <citation type="journal article" date="2022" name="bioRxiv">
        <title>The genome of the oomycete Peronosclerospora sorghi, a cosmopolitan pathogen of maize and sorghum, is inflated with dispersed pseudogenes.</title>
        <authorList>
            <person name="Fletcher K."/>
            <person name="Martin F."/>
            <person name="Isakeit T."/>
            <person name="Cavanaugh K."/>
            <person name="Magill C."/>
            <person name="Michelmore R."/>
        </authorList>
    </citation>
    <scope>NUCLEOTIDE SEQUENCE [LARGE SCALE GENOMIC DNA]</scope>
    <source>
        <strain evidence="1">P6</strain>
    </source>
</reference>
<organism evidence="1 2">
    <name type="scientific">Peronosclerospora sorghi</name>
    <dbReference type="NCBI Taxonomy" id="230839"/>
    <lineage>
        <taxon>Eukaryota</taxon>
        <taxon>Sar</taxon>
        <taxon>Stramenopiles</taxon>
        <taxon>Oomycota</taxon>
        <taxon>Peronosporomycetes</taxon>
        <taxon>Peronosporales</taxon>
        <taxon>Peronosporaceae</taxon>
        <taxon>Peronosclerospora</taxon>
    </lineage>
</organism>
<accession>A0ACC0WM00</accession>
<dbReference type="EMBL" id="CM047589">
    <property type="protein sequence ID" value="KAI9919869.1"/>
    <property type="molecule type" value="Genomic_DNA"/>
</dbReference>
<evidence type="ECO:0000313" key="2">
    <source>
        <dbReference type="Proteomes" id="UP001163321"/>
    </source>
</evidence>
<evidence type="ECO:0000313" key="1">
    <source>
        <dbReference type="EMBL" id="KAI9919869.1"/>
    </source>
</evidence>